<evidence type="ECO:0000313" key="5">
    <source>
        <dbReference type="Proteomes" id="UP000662783"/>
    </source>
</evidence>
<proteinExistence type="predicted"/>
<dbReference type="KEGG" id="fuv:JR347_05240"/>
<gene>
    <name evidence="4" type="ORF">JR347_05240</name>
</gene>
<dbReference type="PANTHER" id="PTHR43861:SF1">
    <property type="entry name" value="TRANS-ACONITATE 2-METHYLTRANSFERASE"/>
    <property type="match status" value="1"/>
</dbReference>
<dbReference type="GO" id="GO:0008168">
    <property type="term" value="F:methyltransferase activity"/>
    <property type="evidence" value="ECO:0007669"/>
    <property type="project" value="UniProtKB-KW"/>
</dbReference>
<organism evidence="4 5">
    <name type="scientific">Fulvivirga lutea</name>
    <dbReference type="NCBI Taxonomy" id="2810512"/>
    <lineage>
        <taxon>Bacteria</taxon>
        <taxon>Pseudomonadati</taxon>
        <taxon>Bacteroidota</taxon>
        <taxon>Cytophagia</taxon>
        <taxon>Cytophagales</taxon>
        <taxon>Fulvivirgaceae</taxon>
        <taxon>Fulvivirga</taxon>
    </lineage>
</organism>
<protein>
    <submittedName>
        <fullName evidence="4">Class I SAM-dependent methyltransferase</fullName>
    </submittedName>
</protein>
<dbReference type="Proteomes" id="UP000662783">
    <property type="component" value="Chromosome"/>
</dbReference>
<dbReference type="PANTHER" id="PTHR43861">
    <property type="entry name" value="TRANS-ACONITATE 2-METHYLTRANSFERASE-RELATED"/>
    <property type="match status" value="1"/>
</dbReference>
<evidence type="ECO:0000256" key="2">
    <source>
        <dbReference type="ARBA" id="ARBA00022679"/>
    </source>
</evidence>
<reference evidence="4" key="1">
    <citation type="submission" date="2021-02" db="EMBL/GenBank/DDBJ databases">
        <title>Fulvivirga sp. S481 isolated from sea water.</title>
        <authorList>
            <person name="Bae S.S."/>
            <person name="Baek K."/>
        </authorList>
    </citation>
    <scope>NUCLEOTIDE SEQUENCE</scope>
    <source>
        <strain evidence="4">S481</strain>
    </source>
</reference>
<evidence type="ECO:0000259" key="3">
    <source>
        <dbReference type="Pfam" id="PF13649"/>
    </source>
</evidence>
<dbReference type="Pfam" id="PF13649">
    <property type="entry name" value="Methyltransf_25"/>
    <property type="match status" value="1"/>
</dbReference>
<dbReference type="Gene3D" id="2.20.25.110">
    <property type="entry name" value="S-adenosyl-L-methionine-dependent methyltransferases"/>
    <property type="match status" value="1"/>
</dbReference>
<dbReference type="Gene3D" id="3.40.50.150">
    <property type="entry name" value="Vaccinia Virus protein VP39"/>
    <property type="match status" value="1"/>
</dbReference>
<dbReference type="GO" id="GO:0032259">
    <property type="term" value="P:methylation"/>
    <property type="evidence" value="ECO:0007669"/>
    <property type="project" value="UniProtKB-KW"/>
</dbReference>
<dbReference type="InterPro" id="IPR041698">
    <property type="entry name" value="Methyltransf_25"/>
</dbReference>
<accession>A0A975A1Q9</accession>
<sequence length="244" mass="28859">MSKKEWFGEWFDSPYYHVLYKHRDHEEAQAFIDNLTDYLEVNKSHKILDLACGKGRHSIYLNKKGYDVVGVDLSSQNIEYAKQYENERLHFDIHDMRESFAHQEFDFVLNLFTSFGYFETKEEHLKAIKSVADSLKPGGIFILDFLNPYTVVHHLKPNETKRIGKIVFEISKHLSADDYIIKDIEFNDGGKQYHFQEKVKALRRKDFLDFFLEAGLSIEHIFGDYSLAPYQAEESDRMIFHLRK</sequence>
<dbReference type="CDD" id="cd02440">
    <property type="entry name" value="AdoMet_MTases"/>
    <property type="match status" value="1"/>
</dbReference>
<evidence type="ECO:0000256" key="1">
    <source>
        <dbReference type="ARBA" id="ARBA00022603"/>
    </source>
</evidence>
<dbReference type="InterPro" id="IPR029063">
    <property type="entry name" value="SAM-dependent_MTases_sf"/>
</dbReference>
<name>A0A975A1Q9_9BACT</name>
<dbReference type="RefSeq" id="WP_205722999.1">
    <property type="nucleotide sequence ID" value="NZ_CP070608.1"/>
</dbReference>
<keyword evidence="2" id="KW-0808">Transferase</keyword>
<keyword evidence="1 4" id="KW-0489">Methyltransferase</keyword>
<dbReference type="AlphaFoldDB" id="A0A975A1Q9"/>
<dbReference type="SUPFAM" id="SSF53335">
    <property type="entry name" value="S-adenosyl-L-methionine-dependent methyltransferases"/>
    <property type="match status" value="1"/>
</dbReference>
<evidence type="ECO:0000313" key="4">
    <source>
        <dbReference type="EMBL" id="QSE98485.1"/>
    </source>
</evidence>
<keyword evidence="5" id="KW-1185">Reference proteome</keyword>
<dbReference type="EMBL" id="CP070608">
    <property type="protein sequence ID" value="QSE98485.1"/>
    <property type="molecule type" value="Genomic_DNA"/>
</dbReference>
<feature type="domain" description="Methyltransferase" evidence="3">
    <location>
        <begin position="47"/>
        <end position="139"/>
    </location>
</feature>